<dbReference type="AlphaFoldDB" id="A0A6G4WJP8"/>
<dbReference type="InterPro" id="IPR012669">
    <property type="entry name" value="Pectate_lyase"/>
</dbReference>
<evidence type="ECO:0000313" key="3">
    <source>
        <dbReference type="EMBL" id="NGO54307.1"/>
    </source>
</evidence>
<dbReference type="Gene3D" id="1.50.10.20">
    <property type="match status" value="1"/>
</dbReference>
<feature type="signal peptide" evidence="2">
    <location>
        <begin position="1"/>
        <end position="20"/>
    </location>
</feature>
<evidence type="ECO:0008006" key="5">
    <source>
        <dbReference type="Google" id="ProtNLM"/>
    </source>
</evidence>
<keyword evidence="4" id="KW-1185">Reference proteome</keyword>
<reference evidence="3 4" key="1">
    <citation type="submission" date="2020-02" db="EMBL/GenBank/DDBJ databases">
        <title>Genome sequence of strain CCNWXJ40-4.</title>
        <authorList>
            <person name="Gao J."/>
            <person name="Sun J."/>
        </authorList>
    </citation>
    <scope>NUCLEOTIDE SEQUENCE [LARGE SCALE GENOMIC DNA]</scope>
    <source>
        <strain evidence="3 4">CCNWXJ 40-4</strain>
    </source>
</reference>
<dbReference type="Proteomes" id="UP001642900">
    <property type="component" value="Unassembled WGS sequence"/>
</dbReference>
<protein>
    <recommendedName>
        <fullName evidence="5">Pectic acid lyase</fullName>
    </recommendedName>
</protein>
<dbReference type="RefSeq" id="WP_165032498.1">
    <property type="nucleotide sequence ID" value="NZ_JAAKZF010000049.1"/>
</dbReference>
<feature type="chain" id="PRO_5026132422" description="Pectic acid lyase" evidence="2">
    <location>
        <begin position="21"/>
        <end position="478"/>
    </location>
</feature>
<proteinExistence type="predicted"/>
<comment type="caution">
    <text evidence="3">The sequence shown here is derived from an EMBL/GenBank/DDBJ whole genome shotgun (WGS) entry which is preliminary data.</text>
</comment>
<feature type="compositionally biased region" description="Polar residues" evidence="1">
    <location>
        <begin position="153"/>
        <end position="162"/>
    </location>
</feature>
<gene>
    <name evidence="3" type="ORF">G6N73_24780</name>
</gene>
<dbReference type="SUPFAM" id="SSF81853">
    <property type="entry name" value="Family 10 polysaccharide lyase"/>
    <property type="match status" value="1"/>
</dbReference>
<dbReference type="Pfam" id="PF09492">
    <property type="entry name" value="Pec_lyase"/>
    <property type="match status" value="1"/>
</dbReference>
<accession>A0A6G4WJP8</accession>
<evidence type="ECO:0000256" key="1">
    <source>
        <dbReference type="SAM" id="MobiDB-lite"/>
    </source>
</evidence>
<feature type="region of interest" description="Disordered" evidence="1">
    <location>
        <begin position="141"/>
        <end position="162"/>
    </location>
</feature>
<organism evidence="3 4">
    <name type="scientific">Allomesorhizobium camelthorni</name>
    <dbReference type="NCBI Taxonomy" id="475069"/>
    <lineage>
        <taxon>Bacteria</taxon>
        <taxon>Pseudomonadati</taxon>
        <taxon>Pseudomonadota</taxon>
        <taxon>Alphaproteobacteria</taxon>
        <taxon>Hyphomicrobiales</taxon>
        <taxon>Phyllobacteriaceae</taxon>
        <taxon>Allomesorhizobium</taxon>
    </lineage>
</organism>
<keyword evidence="2" id="KW-0732">Signal</keyword>
<evidence type="ECO:0000256" key="2">
    <source>
        <dbReference type="SAM" id="SignalP"/>
    </source>
</evidence>
<sequence length="478" mass="53530">MLKPILAGLAVLLAGGFAQAADKASADQPIAAMERAGSYFRNHLGIDGTYVWQYSVDGNVRRGEGGTVGGSVGWVQPPGTPAVGAAFLRIYEVNGDKQWLDAAHTVARALLRTQLASGGWFKSVETDPGKMTEWCYRSGGAKGNSCEEKKGNPPSNKTQLDDNNTQSVLNFLMWFDKASTASDPEVRESIEFALSRLMKVQYGNGAFPFSFSDKAPGADKKTATRASIPPDWPRDWVKPDAPPYFVVNDHLQRDTGRLFLNAYQAYHRPQYLRTAMRIGDFLVAAQLPRPQQGWAQVYDRTLQPVWGRKFEPPSLASSETAGSIEYLLELYEETNKAQYLETATSAAEWLKSSRLPDGTWARFYELNTDRPLYVDNNYKVTYEDRDLLSHYGMKGTFNIQTLLDRMRLENPEEVAPGPDFWVSSADELSRDEIELKVQQLIESQDAEGRWVDGKWIDGQRFVDAVFTLARFASMPDEE</sequence>
<name>A0A6G4WJP8_9HYPH</name>
<evidence type="ECO:0000313" key="4">
    <source>
        <dbReference type="Proteomes" id="UP001642900"/>
    </source>
</evidence>
<dbReference type="EMBL" id="JAAKZF010000049">
    <property type="protein sequence ID" value="NGO54307.1"/>
    <property type="molecule type" value="Genomic_DNA"/>
</dbReference>